<dbReference type="RefSeq" id="WP_116791981.1">
    <property type="nucleotide sequence ID" value="NZ_CADIJW010000072.1"/>
</dbReference>
<dbReference type="EMBL" id="CADIKW010000001">
    <property type="protein sequence ID" value="CAB3815628.1"/>
    <property type="molecule type" value="Genomic_DNA"/>
</dbReference>
<proteinExistence type="predicted"/>
<reference evidence="1 2" key="1">
    <citation type="submission" date="2020-04" db="EMBL/GenBank/DDBJ databases">
        <authorList>
            <person name="De Canck E."/>
        </authorList>
    </citation>
    <scope>NUCLEOTIDE SEQUENCE [LARGE SCALE GENOMIC DNA]</scope>
    <source>
        <strain evidence="1 2">LMG 26841</strain>
    </source>
</reference>
<sequence>MKTPQTLTQSPALPLSTLLPPEAVRVLQQAARTPITRADPLARVKAIEKACERVRLGNPDFFR</sequence>
<gene>
    <name evidence="1" type="ORF">LMG26841_00168</name>
</gene>
<protein>
    <submittedName>
        <fullName evidence="1">Uncharacterized protein</fullName>
    </submittedName>
</protein>
<evidence type="ECO:0000313" key="2">
    <source>
        <dbReference type="Proteomes" id="UP000494272"/>
    </source>
</evidence>
<keyword evidence="2" id="KW-1185">Reference proteome</keyword>
<dbReference type="AlphaFoldDB" id="A0A6S7BS43"/>
<organism evidence="1 2">
    <name type="scientific">Achromobacter dolens</name>
    <dbReference type="NCBI Taxonomy" id="1287738"/>
    <lineage>
        <taxon>Bacteria</taxon>
        <taxon>Pseudomonadati</taxon>
        <taxon>Pseudomonadota</taxon>
        <taxon>Betaproteobacteria</taxon>
        <taxon>Burkholderiales</taxon>
        <taxon>Alcaligenaceae</taxon>
        <taxon>Achromobacter</taxon>
    </lineage>
</organism>
<dbReference type="GeneID" id="94353714"/>
<evidence type="ECO:0000313" key="1">
    <source>
        <dbReference type="EMBL" id="CAB3815628.1"/>
    </source>
</evidence>
<accession>A0A6S7BS43</accession>
<dbReference type="Proteomes" id="UP000494272">
    <property type="component" value="Unassembled WGS sequence"/>
</dbReference>
<name>A0A6S7BS43_9BURK</name>